<evidence type="ECO:0000313" key="2">
    <source>
        <dbReference type="EMBL" id="VVA40746.1"/>
    </source>
</evidence>
<dbReference type="InterPro" id="IPR040256">
    <property type="entry name" value="At4g02000-like"/>
</dbReference>
<dbReference type="InParanoid" id="A0A5E4GM70"/>
<name>A0A5E4GM70_PRUDU</name>
<reference evidence="3" key="1">
    <citation type="journal article" date="2020" name="Plant J.">
        <title>Transposons played a major role in the diversification between the closely related almond and peach genomes: results from the almond genome sequence.</title>
        <authorList>
            <person name="Alioto T."/>
            <person name="Alexiou K.G."/>
            <person name="Bardil A."/>
            <person name="Barteri F."/>
            <person name="Castanera R."/>
            <person name="Cruz F."/>
            <person name="Dhingra A."/>
            <person name="Duval H."/>
            <person name="Fernandez I Marti A."/>
            <person name="Frias L."/>
            <person name="Galan B."/>
            <person name="Garcia J.L."/>
            <person name="Howad W."/>
            <person name="Gomez-Garrido J."/>
            <person name="Gut M."/>
            <person name="Julca I."/>
            <person name="Morata J."/>
            <person name="Puigdomenech P."/>
            <person name="Ribeca P."/>
            <person name="Rubio Cabetas M.J."/>
            <person name="Vlasova A."/>
            <person name="Wirthensohn M."/>
            <person name="Garcia-Mas J."/>
            <person name="Gabaldon T."/>
            <person name="Casacuberta J.M."/>
            <person name="Arus P."/>
        </authorList>
    </citation>
    <scope>NUCLEOTIDE SEQUENCE [LARGE SCALE GENOMIC DNA]</scope>
    <source>
        <strain evidence="3">cv. Texas</strain>
    </source>
</reference>
<dbReference type="AlphaFoldDB" id="A0A5E4GM70"/>
<dbReference type="PANTHER" id="PTHR31286:SF178">
    <property type="entry name" value="DUF4283 DOMAIN-CONTAINING PROTEIN"/>
    <property type="match status" value="1"/>
</dbReference>
<sequence length="345" mass="39311">MEDGYPYEDEMVIHLDDSLDLEERIKCKIVLVEPPQTIVKEILRAAWSRMGVVKVNKAKENVYSITVAEKEVASRILDGNPWFIKGYTFTVKLWPLYHSLDDIQADKAIYWVQAHGLPRILCTPKNARQFGSRIGAVMEVDFRGFLRMRIDMNTAKPLAPGFFMPCPVARKRRIRLKPIDIFDQNHWRHRWEKDGEGLYDSPVAGQHVNASNDPLVNATVKGTSATNRSKQMTQSVMQNQTEGLQSGTSQTVVPQRRVLSSIPNYRSYVSRWDPESYCTQYKNGTLTLAVHGLSLNHNWCDPDRLPPWALTSTILSPTPTLGQTTQEIKEQSPYEAQPAIKEIEN</sequence>
<dbReference type="Gramene" id="VVA40746">
    <property type="protein sequence ID" value="VVA40746"/>
    <property type="gene ID" value="Prudul26B019561"/>
</dbReference>
<dbReference type="EMBL" id="CABIKO010001064">
    <property type="protein sequence ID" value="VVA40746.1"/>
    <property type="molecule type" value="Genomic_DNA"/>
</dbReference>
<gene>
    <name evidence="2" type="ORF">ALMOND_2B019561</name>
</gene>
<feature type="region of interest" description="Disordered" evidence="1">
    <location>
        <begin position="323"/>
        <end position="345"/>
    </location>
</feature>
<dbReference type="Proteomes" id="UP000327085">
    <property type="component" value="Unassembled WGS sequence"/>
</dbReference>
<protein>
    <submittedName>
        <fullName evidence="2">PREDICTED: reverse mRNAase</fullName>
    </submittedName>
</protein>
<evidence type="ECO:0000256" key="1">
    <source>
        <dbReference type="SAM" id="MobiDB-lite"/>
    </source>
</evidence>
<organism evidence="2 3">
    <name type="scientific">Prunus dulcis</name>
    <name type="common">Almond</name>
    <name type="synonym">Amygdalus dulcis</name>
    <dbReference type="NCBI Taxonomy" id="3755"/>
    <lineage>
        <taxon>Eukaryota</taxon>
        <taxon>Viridiplantae</taxon>
        <taxon>Streptophyta</taxon>
        <taxon>Embryophyta</taxon>
        <taxon>Tracheophyta</taxon>
        <taxon>Spermatophyta</taxon>
        <taxon>Magnoliopsida</taxon>
        <taxon>eudicotyledons</taxon>
        <taxon>Gunneridae</taxon>
        <taxon>Pentapetalae</taxon>
        <taxon>rosids</taxon>
        <taxon>fabids</taxon>
        <taxon>Rosales</taxon>
        <taxon>Rosaceae</taxon>
        <taxon>Amygdaloideae</taxon>
        <taxon>Amygdaleae</taxon>
        <taxon>Prunus</taxon>
    </lineage>
</organism>
<accession>A0A5E4GM70</accession>
<evidence type="ECO:0000313" key="3">
    <source>
        <dbReference type="Proteomes" id="UP000327085"/>
    </source>
</evidence>
<proteinExistence type="predicted"/>
<dbReference type="PANTHER" id="PTHR31286">
    <property type="entry name" value="GLYCINE-RICH CELL WALL STRUCTURAL PROTEIN 1.8-LIKE"/>
    <property type="match status" value="1"/>
</dbReference>